<reference evidence="1 2" key="1">
    <citation type="submission" date="2023-08" db="EMBL/GenBank/DDBJ databases">
        <title>Draft genome sequence of Algoriphagus confluentis.</title>
        <authorList>
            <person name="Takatani N."/>
            <person name="Hosokawa M."/>
            <person name="Sawabe T."/>
        </authorList>
    </citation>
    <scope>NUCLEOTIDE SEQUENCE [LARGE SCALE GENOMIC DNA]</scope>
    <source>
        <strain evidence="1 2">NBRC 111222</strain>
    </source>
</reference>
<dbReference type="RefSeq" id="WP_338222958.1">
    <property type="nucleotide sequence ID" value="NZ_BTPD01000002.1"/>
</dbReference>
<keyword evidence="2" id="KW-1185">Reference proteome</keyword>
<protein>
    <recommendedName>
        <fullName evidence="3">Alkyl hydroperoxide reductase subunit C/ Thiol specific antioxidant domain-containing protein</fullName>
    </recommendedName>
</protein>
<dbReference type="Proteomes" id="UP001338309">
    <property type="component" value="Unassembled WGS sequence"/>
</dbReference>
<evidence type="ECO:0000313" key="1">
    <source>
        <dbReference type="EMBL" id="GMQ28171.1"/>
    </source>
</evidence>
<evidence type="ECO:0008006" key="3">
    <source>
        <dbReference type="Google" id="ProtNLM"/>
    </source>
</evidence>
<proteinExistence type="predicted"/>
<name>A0ABQ6PKJ7_9BACT</name>
<evidence type="ECO:0000313" key="2">
    <source>
        <dbReference type="Proteomes" id="UP001338309"/>
    </source>
</evidence>
<gene>
    <name evidence="1" type="ORF">Aconfl_08140</name>
</gene>
<comment type="caution">
    <text evidence="1">The sequence shown here is derived from an EMBL/GenBank/DDBJ whole genome shotgun (WGS) entry which is preliminary data.</text>
</comment>
<dbReference type="EMBL" id="BTPD01000002">
    <property type="protein sequence ID" value="GMQ28171.1"/>
    <property type="molecule type" value="Genomic_DNA"/>
</dbReference>
<accession>A0ABQ6PKJ7</accession>
<organism evidence="1 2">
    <name type="scientific">Algoriphagus confluentis</name>
    <dbReference type="NCBI Taxonomy" id="1697556"/>
    <lineage>
        <taxon>Bacteria</taxon>
        <taxon>Pseudomonadati</taxon>
        <taxon>Bacteroidota</taxon>
        <taxon>Cytophagia</taxon>
        <taxon>Cytophagales</taxon>
        <taxon>Cyclobacteriaceae</taxon>
        <taxon>Algoriphagus</taxon>
    </lineage>
</organism>
<sequence>MKIQLFAISLLLFLISPFRENRSDTIQLVITSMELYLNGEKTDAEQFEIGNSYKVICLQSSDRFSKSDIVSDFTQLILQMKNSSRFDFLVYVVGDSSISPRLSSKEGANEAIIPIFVDKEKMFMKANPFLEGNESSFFLLDKDNQIIFSADSLSRDFQEFVLGIDSNLPKIIDSKLDYQIRF</sequence>